<reference evidence="1" key="1">
    <citation type="submission" date="2015-04" db="UniProtKB">
        <authorList>
            <consortium name="EnsemblPlants"/>
        </authorList>
    </citation>
    <scope>IDENTIFICATION</scope>
</reference>
<name>A0A0E0FAN5_9ORYZ</name>
<evidence type="ECO:0000313" key="1">
    <source>
        <dbReference type="EnsemblPlants" id="OMERI12G04420.1"/>
    </source>
</evidence>
<dbReference type="Proteomes" id="UP000008021">
    <property type="component" value="Chromosome 12"/>
</dbReference>
<organism evidence="1">
    <name type="scientific">Oryza meridionalis</name>
    <dbReference type="NCBI Taxonomy" id="40149"/>
    <lineage>
        <taxon>Eukaryota</taxon>
        <taxon>Viridiplantae</taxon>
        <taxon>Streptophyta</taxon>
        <taxon>Embryophyta</taxon>
        <taxon>Tracheophyta</taxon>
        <taxon>Spermatophyta</taxon>
        <taxon>Magnoliopsida</taxon>
        <taxon>Liliopsida</taxon>
        <taxon>Poales</taxon>
        <taxon>Poaceae</taxon>
        <taxon>BOP clade</taxon>
        <taxon>Oryzoideae</taxon>
        <taxon>Oryzeae</taxon>
        <taxon>Oryzinae</taxon>
        <taxon>Oryza</taxon>
    </lineage>
</organism>
<keyword evidence="2" id="KW-1185">Reference proteome</keyword>
<proteinExistence type="predicted"/>
<dbReference type="HOGENOM" id="CLU_1456639_0_0_1"/>
<dbReference type="AlphaFoldDB" id="A0A0E0FAN5"/>
<dbReference type="Gramene" id="OMERI12G04420.1">
    <property type="protein sequence ID" value="OMERI12G04420.1"/>
    <property type="gene ID" value="OMERI12G04420"/>
</dbReference>
<evidence type="ECO:0000313" key="2">
    <source>
        <dbReference type="Proteomes" id="UP000008021"/>
    </source>
</evidence>
<dbReference type="STRING" id="40149.A0A0E0FAN5"/>
<sequence length="186" mass="19863">MEIDRKAVLVLSAFSIPFSEQYIKEHLPIEDLPMTVVGSTVSYPMRLMKSKDKRATFTTGWNNGIWGCGCGTVRLDAAAGGGLYATAASMRREARPARDGGRHSALDETGAAAVSMRLDAAAPAAPAAASLWRQPRRVDAMAPRRENRLDTAAPGKLRCNGDAAIRRCAKEVGGTDELPIGRVGSH</sequence>
<dbReference type="EnsemblPlants" id="OMERI12G04420.1">
    <property type="protein sequence ID" value="OMERI12G04420.1"/>
    <property type="gene ID" value="OMERI12G04420"/>
</dbReference>
<protein>
    <submittedName>
        <fullName evidence="1">Uncharacterized protein</fullName>
    </submittedName>
</protein>
<accession>A0A0E0FAN5</accession>
<reference evidence="1" key="2">
    <citation type="submission" date="2018-05" db="EMBL/GenBank/DDBJ databases">
        <title>OmerRS3 (Oryza meridionalis Reference Sequence Version 3).</title>
        <authorList>
            <person name="Zhang J."/>
            <person name="Kudrna D."/>
            <person name="Lee S."/>
            <person name="Talag J."/>
            <person name="Welchert J."/>
            <person name="Wing R.A."/>
        </authorList>
    </citation>
    <scope>NUCLEOTIDE SEQUENCE [LARGE SCALE GENOMIC DNA]</scope>
    <source>
        <strain evidence="1">cv. OR44</strain>
    </source>
</reference>